<accession>A0A7C8BNK3</accession>
<reference evidence="9 10" key="1">
    <citation type="submission" date="2019-09" db="EMBL/GenBank/DDBJ databases">
        <title>Phylogeny of genus Pseudoclavibacter and closely related genus.</title>
        <authorList>
            <person name="Li Y."/>
        </authorList>
    </citation>
    <scope>NUCLEOTIDE SEQUENCE [LARGE SCALE GENOMIC DNA]</scope>
    <source>
        <strain evidence="9 10">JCM 16921</strain>
    </source>
</reference>
<dbReference type="SUPFAM" id="SSF81593">
    <property type="entry name" value="Nucleotidyltransferase substrate binding subunit/domain"/>
    <property type="match status" value="2"/>
</dbReference>
<proteinExistence type="predicted"/>
<evidence type="ECO:0000256" key="6">
    <source>
        <dbReference type="ARBA" id="ARBA00023268"/>
    </source>
</evidence>
<protein>
    <submittedName>
        <fullName evidence="9">Bifunctional [glutamine synthetase] adenylyltransferase/[glutamine synthetase]-adenylyl-L-tyrosine phosphorylase</fullName>
        <ecNumber evidence="9">2.7.7.42</ecNumber>
        <ecNumber evidence="9">2.7.7.89</ecNumber>
    </submittedName>
</protein>
<name>A0A7C8BNK3_9MICO</name>
<dbReference type="GO" id="GO:0047388">
    <property type="term" value="F:[glutamine synthetase]-adenylyl-L-tyrosine phosphorylase activity"/>
    <property type="evidence" value="ECO:0007669"/>
    <property type="project" value="UniProtKB-EC"/>
</dbReference>
<dbReference type="Gene3D" id="3.30.460.10">
    <property type="entry name" value="Beta Polymerase, domain 2"/>
    <property type="match status" value="2"/>
</dbReference>
<feature type="domain" description="PII-uridylyltransferase/Glutamine-synthetase adenylyltransferase" evidence="8">
    <location>
        <begin position="339"/>
        <end position="475"/>
    </location>
</feature>
<dbReference type="PANTHER" id="PTHR30621">
    <property type="entry name" value="GLUTAMINE SYNTHETASE ADENYLYLTRANSFERASE"/>
    <property type="match status" value="1"/>
</dbReference>
<dbReference type="GO" id="GO:0005829">
    <property type="term" value="C:cytosol"/>
    <property type="evidence" value="ECO:0007669"/>
    <property type="project" value="TreeGrafter"/>
</dbReference>
<evidence type="ECO:0000313" key="9">
    <source>
        <dbReference type="EMBL" id="KAB1632800.1"/>
    </source>
</evidence>
<dbReference type="OrthoDB" id="9759366at2"/>
<evidence type="ECO:0000259" key="8">
    <source>
        <dbReference type="Pfam" id="PF08335"/>
    </source>
</evidence>
<dbReference type="Pfam" id="PF03710">
    <property type="entry name" value="GlnE"/>
    <property type="match status" value="2"/>
</dbReference>
<keyword evidence="10" id="KW-1185">Reference proteome</keyword>
<keyword evidence="1 9" id="KW-0808">Transferase</keyword>
<feature type="domain" description="Glutamate-ammonia ligase adenylyltransferase repeated" evidence="7">
    <location>
        <begin position="77"/>
        <end position="314"/>
    </location>
</feature>
<dbReference type="Gene3D" id="1.20.120.1510">
    <property type="match status" value="1"/>
</dbReference>
<dbReference type="PANTHER" id="PTHR30621:SF0">
    <property type="entry name" value="BIFUNCTIONAL GLUTAMINE SYNTHETASE ADENYLYLTRANSFERASE_ADENYLYL-REMOVING ENZYME"/>
    <property type="match status" value="1"/>
</dbReference>
<evidence type="ECO:0000256" key="4">
    <source>
        <dbReference type="ARBA" id="ARBA00022840"/>
    </source>
</evidence>
<evidence type="ECO:0000256" key="1">
    <source>
        <dbReference type="ARBA" id="ARBA00022679"/>
    </source>
</evidence>
<dbReference type="Pfam" id="PF08335">
    <property type="entry name" value="GlnD_UR_UTase"/>
    <property type="match status" value="2"/>
</dbReference>
<dbReference type="EC" id="2.7.7.89" evidence="9"/>
<evidence type="ECO:0000256" key="5">
    <source>
        <dbReference type="ARBA" id="ARBA00022842"/>
    </source>
</evidence>
<comment type="caution">
    <text evidence="9">The sequence shown here is derived from an EMBL/GenBank/DDBJ whole genome shotgun (WGS) entry which is preliminary data.</text>
</comment>
<keyword evidence="6" id="KW-0511">Multifunctional enzyme</keyword>
<dbReference type="Proteomes" id="UP000481339">
    <property type="component" value="Unassembled WGS sequence"/>
</dbReference>
<dbReference type="SUPFAM" id="SSF81301">
    <property type="entry name" value="Nucleotidyltransferase"/>
    <property type="match status" value="2"/>
</dbReference>
<evidence type="ECO:0000259" key="7">
    <source>
        <dbReference type="Pfam" id="PF03710"/>
    </source>
</evidence>
<dbReference type="CDD" id="cd05401">
    <property type="entry name" value="NT_GlnE_GlnD_like"/>
    <property type="match status" value="2"/>
</dbReference>
<keyword evidence="4" id="KW-0067">ATP-binding</keyword>
<evidence type="ECO:0000256" key="2">
    <source>
        <dbReference type="ARBA" id="ARBA00022695"/>
    </source>
</evidence>
<sequence length="974" mass="108388">MTRPEGLSRLALARVGLAEPSVALQLIEQADAPGRALLQGRIALLRVCADPDAALRDVLELAARRPGLADLDDTTLTRLLRVLGGSLGLAEFLLRRPEELDWFLAHDETPRDAETYRRSLLDAVHDAASPQDAITAMRRRYRRHVVQLAQWDLAAEDPRTVLEQVCRALADLADAAVAAGLEISRELVRPRFGDRVDRVRIAVIAMGKTGARELNYISDVDVIHVAEPVGDEDRSRALATATHILQTLGRVLGQAGPEPALWELDANLRPEGRDGALVRTLESHVAYYRRWAEGWEFQALLKARFMAGDAELGHAYIDAIRPMVWQSAHQEDFVASVQAMRERVSDNIPADQVDQQLKLGPGGLRDVEFTVQLLQLVHGQHDERIHGRGTLESLRALAENGYIGRREAQEFGDDYRTLRVIEHRLQLRRMRRTHLMPTDPEEQRVIARATRLAPDAAGLRALWARVKRSVRDLHVSIFYSPLLAVYASLPGEDFQLTAAHARDRLRAIGYRDPDGALDRITSLTTGVSRRAEIQRHLLPLMLELFARGSDPDHGLLAFTRISEQIGDAYWYLRMLRDSPVAARRLAHVLSCSRFIGDALASQPEAARWFADDAGVAPRGRDELEGEMLAIVRRHGPGEEQVVGLLQQVRRREVLRLAIWSVVHAVPVEQVSPALTDVYRALLSALTVWLDPERAHGIRLGIIGLGRFGGGELGFASDLDVMYVYEQVGERADIRGAAQRLAKAVQDFRMPVQLDLDLRPEGRKGAIMRTVPALAAYYERWAEPWERQALLRAAPGAGDRDLLDEAFAVIDRVRYGSGLTGTAERQIKRLKARMEGERLPRGTDASRHLKLGRGSLTDVEWVVQLEQLRHAVDHPSLRTTGTLQGLGALVEAGLLDADDAVVLREAWLFASRVRDANLLATGQPSDVIADPGGALEPAARVLGYEAGESARLDNDYLRATRRSRRVFERLFYGEG</sequence>
<dbReference type="GO" id="GO:0005524">
    <property type="term" value="F:ATP binding"/>
    <property type="evidence" value="ECO:0007669"/>
    <property type="project" value="UniProtKB-KW"/>
</dbReference>
<dbReference type="EMBL" id="WBKA01000002">
    <property type="protein sequence ID" value="KAB1632800.1"/>
    <property type="molecule type" value="Genomic_DNA"/>
</dbReference>
<dbReference type="InterPro" id="IPR013546">
    <property type="entry name" value="PII_UdlTrfase/GS_AdlTrfase"/>
</dbReference>
<dbReference type="NCBIfam" id="NF010707">
    <property type="entry name" value="PRK14109.1"/>
    <property type="match status" value="1"/>
</dbReference>
<evidence type="ECO:0000313" key="10">
    <source>
        <dbReference type="Proteomes" id="UP000481339"/>
    </source>
</evidence>
<dbReference type="Gene3D" id="1.20.120.330">
    <property type="entry name" value="Nucleotidyltransferases domain 2"/>
    <property type="match status" value="2"/>
</dbReference>
<gene>
    <name evidence="9" type="ORF">F8O02_02720</name>
</gene>
<dbReference type="AlphaFoldDB" id="A0A7C8BNK3"/>
<dbReference type="GO" id="GO:0000820">
    <property type="term" value="P:regulation of glutamine family amino acid metabolic process"/>
    <property type="evidence" value="ECO:0007669"/>
    <property type="project" value="TreeGrafter"/>
</dbReference>
<keyword evidence="2 9" id="KW-0548">Nucleotidyltransferase</keyword>
<keyword evidence="3" id="KW-0547">Nucleotide-binding</keyword>
<organism evidence="9 10">
    <name type="scientific">Pseudoclavibacter caeni</name>
    <dbReference type="NCBI Taxonomy" id="908846"/>
    <lineage>
        <taxon>Bacteria</taxon>
        <taxon>Bacillati</taxon>
        <taxon>Actinomycetota</taxon>
        <taxon>Actinomycetes</taxon>
        <taxon>Micrococcales</taxon>
        <taxon>Microbacteriaceae</taxon>
        <taxon>Pseudoclavibacter</taxon>
    </lineage>
</organism>
<evidence type="ECO:0000256" key="3">
    <source>
        <dbReference type="ARBA" id="ARBA00022741"/>
    </source>
</evidence>
<feature type="domain" description="Glutamate-ammonia ligase adenylyltransferase repeated" evidence="7">
    <location>
        <begin position="584"/>
        <end position="801"/>
    </location>
</feature>
<feature type="domain" description="PII-uridylyltransferase/Glutamine-synthetase adenylyltransferase" evidence="8">
    <location>
        <begin position="842"/>
        <end position="970"/>
    </location>
</feature>
<dbReference type="EC" id="2.7.7.42" evidence="9"/>
<dbReference type="RefSeq" id="WP_158035722.1">
    <property type="nucleotide sequence ID" value="NZ_BAAAZV010000003.1"/>
</dbReference>
<dbReference type="InterPro" id="IPR043519">
    <property type="entry name" value="NT_sf"/>
</dbReference>
<dbReference type="GO" id="GO:0008882">
    <property type="term" value="F:[glutamate-ammonia-ligase] adenylyltransferase activity"/>
    <property type="evidence" value="ECO:0007669"/>
    <property type="project" value="UniProtKB-EC"/>
</dbReference>
<dbReference type="InterPro" id="IPR023057">
    <property type="entry name" value="GlnE"/>
</dbReference>
<dbReference type="InterPro" id="IPR005190">
    <property type="entry name" value="GlnE_rpt_dom"/>
</dbReference>
<keyword evidence="5" id="KW-0460">Magnesium</keyword>